<keyword evidence="7" id="KW-0949">S-adenosyl-L-methionine</keyword>
<feature type="transmembrane region" description="Helical" evidence="12">
    <location>
        <begin position="12"/>
        <end position="40"/>
    </location>
</feature>
<evidence type="ECO:0000256" key="10">
    <source>
        <dbReference type="ARBA" id="ARBA00023136"/>
    </source>
</evidence>
<keyword evidence="9 12" id="KW-1133">Transmembrane helix</keyword>
<evidence type="ECO:0000256" key="4">
    <source>
        <dbReference type="ARBA" id="ARBA00012149"/>
    </source>
</evidence>
<feature type="transmembrane region" description="Helical" evidence="12">
    <location>
        <begin position="60"/>
        <end position="83"/>
    </location>
</feature>
<dbReference type="GO" id="GO:0012505">
    <property type="term" value="C:endomembrane system"/>
    <property type="evidence" value="ECO:0007669"/>
    <property type="project" value="UniProtKB-SubCell"/>
</dbReference>
<evidence type="ECO:0000256" key="5">
    <source>
        <dbReference type="ARBA" id="ARBA00022603"/>
    </source>
</evidence>
<dbReference type="Gene3D" id="1.20.120.1630">
    <property type="match status" value="1"/>
</dbReference>
<organism evidence="13 14">
    <name type="scientific">Mycobacterium cookii</name>
    <dbReference type="NCBI Taxonomy" id="1775"/>
    <lineage>
        <taxon>Bacteria</taxon>
        <taxon>Bacillati</taxon>
        <taxon>Actinomycetota</taxon>
        <taxon>Actinomycetes</taxon>
        <taxon>Mycobacteriales</taxon>
        <taxon>Mycobacteriaceae</taxon>
        <taxon>Mycobacterium</taxon>
    </lineage>
</organism>
<dbReference type="RefSeq" id="WP_232064836.1">
    <property type="nucleotide sequence ID" value="NZ_AP022569.1"/>
</dbReference>
<dbReference type="InterPro" id="IPR054700">
    <property type="entry name" value="MddA"/>
</dbReference>
<evidence type="ECO:0000256" key="12">
    <source>
        <dbReference type="SAM" id="Phobius"/>
    </source>
</evidence>
<dbReference type="Pfam" id="PF04191">
    <property type="entry name" value="PEMT"/>
    <property type="match status" value="1"/>
</dbReference>
<feature type="transmembrane region" description="Helical" evidence="12">
    <location>
        <begin position="135"/>
        <end position="165"/>
    </location>
</feature>
<dbReference type="GO" id="GO:0008168">
    <property type="term" value="F:methyltransferase activity"/>
    <property type="evidence" value="ECO:0007669"/>
    <property type="project" value="UniProtKB-KW"/>
</dbReference>
<evidence type="ECO:0000256" key="3">
    <source>
        <dbReference type="ARBA" id="ARBA00010631"/>
    </source>
</evidence>
<dbReference type="KEGG" id="mcoo:MCOO_04590"/>
<evidence type="ECO:0000256" key="6">
    <source>
        <dbReference type="ARBA" id="ARBA00022679"/>
    </source>
</evidence>
<reference evidence="13 14" key="1">
    <citation type="journal article" date="2019" name="Emerg. Microbes Infect.">
        <title>Comprehensive subspecies identification of 175 nontuberculous mycobacteria species based on 7547 genomic profiles.</title>
        <authorList>
            <person name="Matsumoto Y."/>
            <person name="Kinjo T."/>
            <person name="Motooka D."/>
            <person name="Nabeya D."/>
            <person name="Jung N."/>
            <person name="Uechi K."/>
            <person name="Horii T."/>
            <person name="Iida T."/>
            <person name="Fujita J."/>
            <person name="Nakamura S."/>
        </authorList>
    </citation>
    <scope>NUCLEOTIDE SEQUENCE [LARGE SCALE GENOMIC DNA]</scope>
    <source>
        <strain evidence="13 14">JCM 12404</strain>
    </source>
</reference>
<dbReference type="AlphaFoldDB" id="A0A7I7KRQ7"/>
<name>A0A7I7KRQ7_9MYCO</name>
<comment type="catalytic activity">
    <reaction evidence="11">
        <text>methanethiol + S-adenosyl-L-methionine = dimethyl sulfide + S-adenosyl-L-homocysteine + H(+)</text>
        <dbReference type="Rhea" id="RHEA:50428"/>
        <dbReference type="ChEBI" id="CHEBI:15378"/>
        <dbReference type="ChEBI" id="CHEBI:16007"/>
        <dbReference type="ChEBI" id="CHEBI:17437"/>
        <dbReference type="ChEBI" id="CHEBI:57856"/>
        <dbReference type="ChEBI" id="CHEBI:59789"/>
        <dbReference type="EC" id="2.1.1.334"/>
    </reaction>
</comment>
<keyword evidence="10 12" id="KW-0472">Membrane</keyword>
<proteinExistence type="inferred from homology"/>
<keyword evidence="5" id="KW-0489">Methyltransferase</keyword>
<comment type="subcellular location">
    <subcellularLocation>
        <location evidence="2">Endomembrane system</location>
        <topology evidence="2">Multi-pass membrane protein</topology>
    </subcellularLocation>
</comment>
<dbReference type="GO" id="GO:0032259">
    <property type="term" value="P:methylation"/>
    <property type="evidence" value="ECO:0007669"/>
    <property type="project" value="UniProtKB-KW"/>
</dbReference>
<dbReference type="Proteomes" id="UP000465866">
    <property type="component" value="Chromosome"/>
</dbReference>
<keyword evidence="8 12" id="KW-0812">Transmembrane</keyword>
<sequence>MTHGDDGSSRLAGNAAGGIVIAAYGIATYGLFLLVFLYLVGFVADAAVGKSIDRGGGSGALTVGAVVIDVVLLALFGVQHSVMARPAFKRRWTRVIPPSAERSTYVLAANICLIVLMLLWRPITAGIWHVSAQPWRALLTAVGGIGWLMVLVSTFLIDHFDLFGLRQAFARLKGRRAAKHEFATPFLYRVVRHPIYTGFLIAFWATPTMTLGHLIFAAVMTGYILMAIQFEERDLTRFFGDRYRDYRRRVPMLIPGLGGRS</sequence>
<evidence type="ECO:0000313" key="14">
    <source>
        <dbReference type="Proteomes" id="UP000465866"/>
    </source>
</evidence>
<dbReference type="InterPro" id="IPR007318">
    <property type="entry name" value="Phopholipid_MeTrfase"/>
</dbReference>
<evidence type="ECO:0000256" key="7">
    <source>
        <dbReference type="ARBA" id="ARBA00022691"/>
    </source>
</evidence>
<dbReference type="InterPro" id="IPR033580">
    <property type="entry name" value="Nurim-like"/>
</dbReference>
<comment type="similarity">
    <text evidence="3">Belongs to the nurim family.</text>
</comment>
<protein>
    <recommendedName>
        <fullName evidence="4">methanethiol S-methyltransferase</fullName>
        <ecNumber evidence="4">2.1.1.334</ecNumber>
    </recommendedName>
</protein>
<dbReference type="NCBIfam" id="NF045656">
    <property type="entry name" value="MeththiolMtaseMddA"/>
    <property type="match status" value="1"/>
</dbReference>
<evidence type="ECO:0000256" key="11">
    <source>
        <dbReference type="ARBA" id="ARBA00048134"/>
    </source>
</evidence>
<evidence type="ECO:0000256" key="2">
    <source>
        <dbReference type="ARBA" id="ARBA00004127"/>
    </source>
</evidence>
<dbReference type="EC" id="2.1.1.334" evidence="4"/>
<dbReference type="PANTHER" id="PTHR31040">
    <property type="entry name" value="NURIM"/>
    <property type="match status" value="1"/>
</dbReference>
<evidence type="ECO:0000256" key="1">
    <source>
        <dbReference type="ARBA" id="ARBA00002096"/>
    </source>
</evidence>
<gene>
    <name evidence="13" type="ORF">MCOO_04590</name>
</gene>
<dbReference type="PANTHER" id="PTHR31040:SF1">
    <property type="entry name" value="NURIM"/>
    <property type="match status" value="1"/>
</dbReference>
<evidence type="ECO:0000256" key="9">
    <source>
        <dbReference type="ARBA" id="ARBA00022989"/>
    </source>
</evidence>
<accession>A0A7I7KRQ7</accession>
<evidence type="ECO:0000256" key="8">
    <source>
        <dbReference type="ARBA" id="ARBA00022692"/>
    </source>
</evidence>
<dbReference type="EMBL" id="AP022569">
    <property type="protein sequence ID" value="BBX44444.1"/>
    <property type="molecule type" value="Genomic_DNA"/>
</dbReference>
<evidence type="ECO:0000313" key="13">
    <source>
        <dbReference type="EMBL" id="BBX44444.1"/>
    </source>
</evidence>
<feature type="transmembrane region" description="Helical" evidence="12">
    <location>
        <begin position="104"/>
        <end position="123"/>
    </location>
</feature>
<keyword evidence="6" id="KW-0808">Transferase</keyword>
<keyword evidence="14" id="KW-1185">Reference proteome</keyword>
<comment type="function">
    <text evidence="1">Catalyzes the methylation of methanethiol (MeSH) to yield dimethylsulphide (DMS).</text>
</comment>